<evidence type="ECO:0000256" key="3">
    <source>
        <dbReference type="ARBA" id="ARBA00022827"/>
    </source>
</evidence>
<proteinExistence type="inferred from homology"/>
<keyword evidence="2" id="KW-0285">Flavoprotein</keyword>
<evidence type="ECO:0000313" key="7">
    <source>
        <dbReference type="EMBL" id="OCF34413.1"/>
    </source>
</evidence>
<dbReference type="Proteomes" id="UP000092666">
    <property type="component" value="Unassembled WGS sequence"/>
</dbReference>
<dbReference type="Pfam" id="PF13450">
    <property type="entry name" value="NAD_binding_8"/>
    <property type="match status" value="1"/>
</dbReference>
<dbReference type="InterPro" id="IPR050346">
    <property type="entry name" value="FMO-like"/>
</dbReference>
<organism evidence="7 8">
    <name type="scientific">Kwoniella heveanensis BCC8398</name>
    <dbReference type="NCBI Taxonomy" id="1296120"/>
    <lineage>
        <taxon>Eukaryota</taxon>
        <taxon>Fungi</taxon>
        <taxon>Dikarya</taxon>
        <taxon>Basidiomycota</taxon>
        <taxon>Agaricomycotina</taxon>
        <taxon>Tremellomycetes</taxon>
        <taxon>Tremellales</taxon>
        <taxon>Cryptococcaceae</taxon>
        <taxon>Kwoniella</taxon>
    </lineage>
</organism>
<dbReference type="InterPro" id="IPR020946">
    <property type="entry name" value="Flavin_mOase-like"/>
</dbReference>
<feature type="chain" id="PRO_5008627356" description="FAD/NAD(P)-binding domain-containing protein" evidence="6">
    <location>
        <begin position="21"/>
        <end position="675"/>
    </location>
</feature>
<protein>
    <recommendedName>
        <fullName evidence="9">FAD/NAD(P)-binding domain-containing protein</fullName>
    </recommendedName>
</protein>
<accession>A0A1B9GTR5</accession>
<dbReference type="OrthoDB" id="66881at2759"/>
<evidence type="ECO:0000256" key="2">
    <source>
        <dbReference type="ARBA" id="ARBA00022630"/>
    </source>
</evidence>
<dbReference type="InterPro" id="IPR036188">
    <property type="entry name" value="FAD/NAD-bd_sf"/>
</dbReference>
<sequence>MRLSFLHTSLALLLIITAEAEQAVFSENGHSDLGDTITRPGIQADGNDFGRVGNVDGKYRFEWPIKDVAIIGAGVSGLLSYRALSGQDFRKIRLFERDDAPGGNWHYSDEVPPSIPITRGDDDDWWKVDFEPYFQNDKLPPEYHNGEYPSEKRQERDDQYDSKQEDVTAKLPWRKVYDVSSGTNKSERQVLRSHLEKRRIGLRLPKPLWKSLKANTPAPQQQVPGFPWPPGVEWASHHSKVSRYLRSFASWLGISPGDDSTGSRTDAKPGADHPNGSALRSDPLEADETGPDVSFNTRVEHISKRFVGGRHHGWTLVLHSFIRVDQNRYEERYWEEHFDAVVIAAGRFNIPHIPSIPGLADWQVRFPSEILHSRQYRSPEISQGKNVIVVGASASATGISIDINSYAAISYLSIRVISRQTHLTTVPSNTTFIGEIKAFHPVHHGQTISEGKIELLNGSVITGVDQLIFGTGFRYAFPFLPQYHNTSGAAAGNHPIDSESGEQPIVTDGTHLRSLYLDTFYIDQPTIAFQGQNVGIQTFVYGKYAGEAIARVWAGKARLPNRASMWGHFWNEVELRGGLKKGYQWFNAKLNKRYLRFFITWLNDEAIKNGGDLLDPAPDVDEVMSLWMKARENGLLSDVNPNPDGRNDFDFVTSHSRGKDVIGIGEWQQAAQDDW</sequence>
<dbReference type="SUPFAM" id="SSF51905">
    <property type="entry name" value="FAD/NAD(P)-binding domain"/>
    <property type="match status" value="1"/>
</dbReference>
<evidence type="ECO:0000256" key="5">
    <source>
        <dbReference type="SAM" id="MobiDB-lite"/>
    </source>
</evidence>
<keyword evidence="6" id="KW-0732">Signal</keyword>
<dbReference type="PANTHER" id="PTHR23023">
    <property type="entry name" value="DIMETHYLANILINE MONOOXYGENASE"/>
    <property type="match status" value="1"/>
</dbReference>
<evidence type="ECO:0000256" key="1">
    <source>
        <dbReference type="ARBA" id="ARBA00009183"/>
    </source>
</evidence>
<comment type="similarity">
    <text evidence="1">Belongs to the FMO family.</text>
</comment>
<keyword evidence="3" id="KW-0274">FAD</keyword>
<evidence type="ECO:0000256" key="6">
    <source>
        <dbReference type="SAM" id="SignalP"/>
    </source>
</evidence>
<evidence type="ECO:0000256" key="4">
    <source>
        <dbReference type="ARBA" id="ARBA00023002"/>
    </source>
</evidence>
<name>A0A1B9GTR5_9TREE</name>
<dbReference type="GO" id="GO:0050660">
    <property type="term" value="F:flavin adenine dinucleotide binding"/>
    <property type="evidence" value="ECO:0007669"/>
    <property type="project" value="InterPro"/>
</dbReference>
<keyword evidence="8" id="KW-1185">Reference proteome</keyword>
<feature type="signal peptide" evidence="6">
    <location>
        <begin position="1"/>
        <end position="20"/>
    </location>
</feature>
<dbReference type="Gene3D" id="3.50.50.60">
    <property type="entry name" value="FAD/NAD(P)-binding domain"/>
    <property type="match status" value="4"/>
</dbReference>
<dbReference type="AlphaFoldDB" id="A0A1B9GTR5"/>
<dbReference type="EMBL" id="KV700125">
    <property type="protein sequence ID" value="OCF34413.1"/>
    <property type="molecule type" value="Genomic_DNA"/>
</dbReference>
<feature type="region of interest" description="Disordered" evidence="5">
    <location>
        <begin position="256"/>
        <end position="292"/>
    </location>
</feature>
<gene>
    <name evidence="7" type="ORF">I316_03927</name>
</gene>
<keyword evidence="4" id="KW-0560">Oxidoreductase</keyword>
<evidence type="ECO:0000313" key="8">
    <source>
        <dbReference type="Proteomes" id="UP000092666"/>
    </source>
</evidence>
<reference evidence="7 8" key="1">
    <citation type="submission" date="2013-07" db="EMBL/GenBank/DDBJ databases">
        <title>The Genome Sequence of Cryptococcus heveanensis BCC8398.</title>
        <authorList>
            <consortium name="The Broad Institute Genome Sequencing Platform"/>
            <person name="Cuomo C."/>
            <person name="Litvintseva A."/>
            <person name="Chen Y."/>
            <person name="Heitman J."/>
            <person name="Sun S."/>
            <person name="Springer D."/>
            <person name="Dromer F."/>
            <person name="Young S.K."/>
            <person name="Zeng Q."/>
            <person name="Gargeya S."/>
            <person name="Fitzgerald M."/>
            <person name="Abouelleil A."/>
            <person name="Alvarado L."/>
            <person name="Berlin A.M."/>
            <person name="Chapman S.B."/>
            <person name="Dewar J."/>
            <person name="Goldberg J."/>
            <person name="Griggs A."/>
            <person name="Gujja S."/>
            <person name="Hansen M."/>
            <person name="Howarth C."/>
            <person name="Imamovic A."/>
            <person name="Larimer J."/>
            <person name="McCowan C."/>
            <person name="Murphy C."/>
            <person name="Pearson M."/>
            <person name="Priest M."/>
            <person name="Roberts A."/>
            <person name="Saif S."/>
            <person name="Shea T."/>
            <person name="Sykes S."/>
            <person name="Wortman J."/>
            <person name="Nusbaum C."/>
            <person name="Birren B."/>
        </authorList>
    </citation>
    <scope>NUCLEOTIDE SEQUENCE [LARGE SCALE GENOMIC DNA]</scope>
    <source>
        <strain evidence="7 8">BCC8398</strain>
    </source>
</reference>
<reference evidence="8" key="2">
    <citation type="submission" date="2013-12" db="EMBL/GenBank/DDBJ databases">
        <title>Evolution of pathogenesis and genome organization in the Tremellales.</title>
        <authorList>
            <person name="Cuomo C."/>
            <person name="Litvintseva A."/>
            <person name="Heitman J."/>
            <person name="Chen Y."/>
            <person name="Sun S."/>
            <person name="Springer D."/>
            <person name="Dromer F."/>
            <person name="Young S."/>
            <person name="Zeng Q."/>
            <person name="Chapman S."/>
            <person name="Gujja S."/>
            <person name="Saif S."/>
            <person name="Birren B."/>
        </authorList>
    </citation>
    <scope>NUCLEOTIDE SEQUENCE [LARGE SCALE GENOMIC DNA]</scope>
    <source>
        <strain evidence="8">BCC8398</strain>
    </source>
</reference>
<dbReference type="Pfam" id="PF00743">
    <property type="entry name" value="FMO-like"/>
    <property type="match status" value="1"/>
</dbReference>
<feature type="region of interest" description="Disordered" evidence="5">
    <location>
        <begin position="137"/>
        <end position="165"/>
    </location>
</feature>
<dbReference type="STRING" id="1296120.A0A1B9GTR5"/>
<evidence type="ECO:0008006" key="9">
    <source>
        <dbReference type="Google" id="ProtNLM"/>
    </source>
</evidence>
<dbReference type="GO" id="GO:0004499">
    <property type="term" value="F:N,N-dimethylaniline monooxygenase activity"/>
    <property type="evidence" value="ECO:0007669"/>
    <property type="project" value="InterPro"/>
</dbReference>
<dbReference type="GO" id="GO:0050661">
    <property type="term" value="F:NADP binding"/>
    <property type="evidence" value="ECO:0007669"/>
    <property type="project" value="InterPro"/>
</dbReference>
<feature type="compositionally biased region" description="Basic and acidic residues" evidence="5">
    <location>
        <begin position="139"/>
        <end position="165"/>
    </location>
</feature>